<accession>A0A2S0KM93</accession>
<evidence type="ECO:0000256" key="2">
    <source>
        <dbReference type="ARBA" id="ARBA00004496"/>
    </source>
</evidence>
<dbReference type="Pfam" id="PF01746">
    <property type="entry name" value="tRNA_m1G_MT"/>
    <property type="match status" value="1"/>
</dbReference>
<keyword evidence="11 15" id="KW-0819">tRNA processing</keyword>
<reference evidence="20" key="1">
    <citation type="submission" date="2018-02" db="EMBL/GenBank/DDBJ databases">
        <authorList>
            <person name="Holder M.E."/>
            <person name="Ajami N.J."/>
            <person name="Petrosino J.F."/>
        </authorList>
    </citation>
    <scope>NUCLEOTIDE SEQUENCE [LARGE SCALE GENOMIC DNA]</scope>
    <source>
        <strain evidence="20">CCUG 47711</strain>
    </source>
</reference>
<evidence type="ECO:0000256" key="9">
    <source>
        <dbReference type="ARBA" id="ARBA00022679"/>
    </source>
</evidence>
<proteinExistence type="inferred from homology"/>
<dbReference type="KEGG" id="fsa:C5Q98_02400"/>
<comment type="subunit">
    <text evidence="4 15 17">Homodimer.</text>
</comment>
<dbReference type="InterPro" id="IPR029026">
    <property type="entry name" value="tRNA_m1G_MTases_N"/>
</dbReference>
<dbReference type="SUPFAM" id="SSF75217">
    <property type="entry name" value="alpha/beta knot"/>
    <property type="match status" value="1"/>
</dbReference>
<evidence type="ECO:0000313" key="19">
    <source>
        <dbReference type="EMBL" id="AVM42151.1"/>
    </source>
</evidence>
<keyword evidence="20" id="KW-1185">Reference proteome</keyword>
<dbReference type="Gene3D" id="1.10.1270.20">
    <property type="entry name" value="tRNA(m1g37)methyltransferase, domain 2"/>
    <property type="match status" value="1"/>
</dbReference>
<comment type="catalytic activity">
    <reaction evidence="14 15 17">
        <text>guanosine(37) in tRNA + S-adenosyl-L-methionine = N(1)-methylguanosine(37) in tRNA + S-adenosyl-L-homocysteine + H(+)</text>
        <dbReference type="Rhea" id="RHEA:36899"/>
        <dbReference type="Rhea" id="RHEA-COMP:10145"/>
        <dbReference type="Rhea" id="RHEA-COMP:10147"/>
        <dbReference type="ChEBI" id="CHEBI:15378"/>
        <dbReference type="ChEBI" id="CHEBI:57856"/>
        <dbReference type="ChEBI" id="CHEBI:59789"/>
        <dbReference type="ChEBI" id="CHEBI:73542"/>
        <dbReference type="ChEBI" id="CHEBI:74269"/>
        <dbReference type="EC" id="2.1.1.228"/>
    </reaction>
</comment>
<evidence type="ECO:0000256" key="3">
    <source>
        <dbReference type="ARBA" id="ARBA00007630"/>
    </source>
</evidence>
<dbReference type="CDD" id="cd18080">
    <property type="entry name" value="TrmD-like"/>
    <property type="match status" value="1"/>
</dbReference>
<dbReference type="GO" id="GO:0002939">
    <property type="term" value="P:tRNA N1-guanine methylation"/>
    <property type="evidence" value="ECO:0007669"/>
    <property type="project" value="TreeGrafter"/>
</dbReference>
<evidence type="ECO:0000256" key="17">
    <source>
        <dbReference type="RuleBase" id="RU003464"/>
    </source>
</evidence>
<dbReference type="InterPro" id="IPR023148">
    <property type="entry name" value="tRNA_m1G_MeTrfase_C_sf"/>
</dbReference>
<evidence type="ECO:0000256" key="6">
    <source>
        <dbReference type="ARBA" id="ARBA00014679"/>
    </source>
</evidence>
<evidence type="ECO:0000313" key="20">
    <source>
        <dbReference type="Proteomes" id="UP000237947"/>
    </source>
</evidence>
<dbReference type="HAMAP" id="MF_00605">
    <property type="entry name" value="TrmD"/>
    <property type="match status" value="1"/>
</dbReference>
<keyword evidence="7 15" id="KW-0963">Cytoplasm</keyword>
<dbReference type="AlphaFoldDB" id="A0A2S0KM93"/>
<evidence type="ECO:0000259" key="18">
    <source>
        <dbReference type="Pfam" id="PF01746"/>
    </source>
</evidence>
<evidence type="ECO:0000256" key="14">
    <source>
        <dbReference type="ARBA" id="ARBA00047783"/>
    </source>
</evidence>
<dbReference type="GO" id="GO:0005829">
    <property type="term" value="C:cytosol"/>
    <property type="evidence" value="ECO:0007669"/>
    <property type="project" value="TreeGrafter"/>
</dbReference>
<feature type="domain" description="tRNA methyltransferase TRMD/TRM10-type" evidence="18">
    <location>
        <begin position="31"/>
        <end position="255"/>
    </location>
</feature>
<feature type="binding site" evidence="15 16">
    <location>
        <begin position="162"/>
        <end position="167"/>
    </location>
    <ligand>
        <name>S-adenosyl-L-methionine</name>
        <dbReference type="ChEBI" id="CHEBI:59789"/>
    </ligand>
</feature>
<evidence type="ECO:0000256" key="13">
    <source>
        <dbReference type="ARBA" id="ARBA00033392"/>
    </source>
</evidence>
<dbReference type="Gene3D" id="3.40.1280.10">
    <property type="match status" value="1"/>
</dbReference>
<evidence type="ECO:0000256" key="16">
    <source>
        <dbReference type="PIRSR" id="PIRSR000386-1"/>
    </source>
</evidence>
<dbReference type="NCBIfam" id="TIGR00088">
    <property type="entry name" value="trmD"/>
    <property type="match status" value="1"/>
</dbReference>
<organism evidence="19 20">
    <name type="scientific">Fastidiosipila sanguinis</name>
    <dbReference type="NCBI Taxonomy" id="236753"/>
    <lineage>
        <taxon>Bacteria</taxon>
        <taxon>Bacillati</taxon>
        <taxon>Bacillota</taxon>
        <taxon>Clostridia</taxon>
        <taxon>Eubacteriales</taxon>
        <taxon>Oscillospiraceae</taxon>
        <taxon>Fastidiosipila</taxon>
    </lineage>
</organism>
<gene>
    <name evidence="15" type="primary">trmD</name>
    <name evidence="19" type="ORF">C5Q98_02400</name>
</gene>
<dbReference type="EC" id="2.1.1.228" evidence="5 15"/>
<comment type="similarity">
    <text evidence="3 15 17">Belongs to the RNA methyltransferase TrmD family.</text>
</comment>
<evidence type="ECO:0000256" key="7">
    <source>
        <dbReference type="ARBA" id="ARBA00022490"/>
    </source>
</evidence>
<dbReference type="FunFam" id="3.40.1280.10:FF:000001">
    <property type="entry name" value="tRNA (guanine-N(1)-)-methyltransferase"/>
    <property type="match status" value="1"/>
</dbReference>
<evidence type="ECO:0000256" key="10">
    <source>
        <dbReference type="ARBA" id="ARBA00022691"/>
    </source>
</evidence>
<dbReference type="PANTHER" id="PTHR46417:SF1">
    <property type="entry name" value="TRNA (GUANINE-N(1)-)-METHYLTRANSFERASE"/>
    <property type="match status" value="1"/>
</dbReference>
<dbReference type="EMBL" id="CP027226">
    <property type="protein sequence ID" value="AVM42151.1"/>
    <property type="molecule type" value="Genomic_DNA"/>
</dbReference>
<sequence length="276" mass="31243">MNSFDSENLIINSETSTKSAEASDAKTGQIQFDVLTLFPEIISNYVNSSMMKKAQDRDLISCKIHDIRKFAIDEYGHVDDTLYGGGRGMLMRAEPLYQALKSAEDSSRSKRLNIFLSPKGKVFDQDMAKEFSTYDQIILICGHYEGVDQRFIDECVDLEVSIGDFVISGGELGALTIIDASSRMLTGFLADAEAMQDESHYHGLLESRQYTKPRSWLNREVPEVLFSGNHKLIAEFKYYDALNETLTKRPDLFQKLDLSDEDLEGLANFRKNNNIE</sequence>
<dbReference type="NCBIfam" id="NF000648">
    <property type="entry name" value="PRK00026.1"/>
    <property type="match status" value="1"/>
</dbReference>
<feature type="binding site" evidence="15 16">
    <location>
        <position position="142"/>
    </location>
    <ligand>
        <name>S-adenosyl-L-methionine</name>
        <dbReference type="ChEBI" id="CHEBI:59789"/>
    </ligand>
</feature>
<keyword evidence="9 15" id="KW-0808">Transferase</keyword>
<evidence type="ECO:0000256" key="5">
    <source>
        <dbReference type="ARBA" id="ARBA00012807"/>
    </source>
</evidence>
<dbReference type="InterPro" id="IPR029028">
    <property type="entry name" value="Alpha/beta_knot_MTases"/>
</dbReference>
<dbReference type="RefSeq" id="WP_106012137.1">
    <property type="nucleotide sequence ID" value="NZ_CP027226.1"/>
</dbReference>
<evidence type="ECO:0000256" key="8">
    <source>
        <dbReference type="ARBA" id="ARBA00022603"/>
    </source>
</evidence>
<dbReference type="PIRSF" id="PIRSF000386">
    <property type="entry name" value="tRNA_mtase"/>
    <property type="match status" value="1"/>
</dbReference>
<name>A0A2S0KM93_9FIRM</name>
<dbReference type="PANTHER" id="PTHR46417">
    <property type="entry name" value="TRNA (GUANINE-N(1)-)-METHYLTRANSFERASE"/>
    <property type="match status" value="1"/>
</dbReference>
<evidence type="ECO:0000256" key="15">
    <source>
        <dbReference type="HAMAP-Rule" id="MF_00605"/>
    </source>
</evidence>
<keyword evidence="8 15" id="KW-0489">Methyltransferase</keyword>
<comment type="subcellular location">
    <subcellularLocation>
        <location evidence="2 15 17">Cytoplasm</location>
    </subcellularLocation>
</comment>
<evidence type="ECO:0000256" key="12">
    <source>
        <dbReference type="ARBA" id="ARBA00029736"/>
    </source>
</evidence>
<evidence type="ECO:0000256" key="4">
    <source>
        <dbReference type="ARBA" id="ARBA00011738"/>
    </source>
</evidence>
<dbReference type="Proteomes" id="UP000237947">
    <property type="component" value="Chromosome"/>
</dbReference>
<keyword evidence="10 15" id="KW-0949">S-adenosyl-L-methionine</keyword>
<evidence type="ECO:0000256" key="11">
    <source>
        <dbReference type="ARBA" id="ARBA00022694"/>
    </source>
</evidence>
<dbReference type="OrthoDB" id="9807416at2"/>
<dbReference type="InterPro" id="IPR016009">
    <property type="entry name" value="tRNA_MeTrfase_TRMD/TRM10"/>
</dbReference>
<dbReference type="InterPro" id="IPR002649">
    <property type="entry name" value="tRNA_m1G_MeTrfase_TrmD"/>
</dbReference>
<protein>
    <recommendedName>
        <fullName evidence="6 15">tRNA (guanine-N(1)-)-methyltransferase</fullName>
        <ecNumber evidence="5 15">2.1.1.228</ecNumber>
    </recommendedName>
    <alternativeName>
        <fullName evidence="12 15">M1G-methyltransferase</fullName>
    </alternativeName>
    <alternativeName>
        <fullName evidence="13 15">tRNA [GM37] methyltransferase</fullName>
    </alternativeName>
</protein>
<dbReference type="GO" id="GO:0052906">
    <property type="term" value="F:tRNA (guanine(37)-N1)-methyltransferase activity"/>
    <property type="evidence" value="ECO:0007669"/>
    <property type="project" value="UniProtKB-UniRule"/>
</dbReference>
<comment type="function">
    <text evidence="1 15 17">Specifically methylates guanosine-37 in various tRNAs.</text>
</comment>
<evidence type="ECO:0000256" key="1">
    <source>
        <dbReference type="ARBA" id="ARBA00002634"/>
    </source>
</evidence>